<evidence type="ECO:0000313" key="8">
    <source>
        <dbReference type="EMBL" id="GAA3600982.1"/>
    </source>
</evidence>
<sequence>MPVSGRARRRALLGQRGRPVWQPLAVLTLLPLVATAFIGGVSVVAADRAADRALRAQRLVSAVELLDAARRAADAELLPTMLVHVVADEATATRAGFPPDRSATLRVTEPAVVEQARALTDRTISAALAGSSDRKLLAVVTDARNSIAFARSAADQSGQPLVNVVRNFGLSSSKLASGQRWASTEAVSAGLSSRSVAALQDLNQLLSLSEAASRQLGELFASRVLPAALAGIAQSGWIASWGTYTKLADYADDFTTGPVRHNWAIYQNNATVTAFSQLLTRQALDPTRQVLPTGALPGLGERSRRRDDALAVVLQDAVAEVTAGAGDDHTAALTQRRTTLTLCLALVLLSLANAGLVARWLTSSMRSLAAGAQEISQGHLVDVVPRGPRELRTAALALSSAVAGLRRVQEQARAVVNGNAETLLRQEPLPGPLGDVVHASVEQIVEGFRAREALQDELTHQATHDALTGLANRAQILGHLAGLLAGEDRRREGAPGTGVLFIDLDGFKLVNDTHGHAVGDQVLCEVADRLTATLRPGDAAGRLGGDEFVVTIEGIRDPDVLLDLGRRVISAVSWSGPMNVGGTTVKQVRIGASVGVAVSSATSTADSLIAEADVAAYRAKRLGRGRAEIFDDGLRAELSERAEMEIALRAGLEAGELHLNYQPVVNLTTGVLVGFEALARWNRPGVGPVRPDIFIAAAEASSFVCDLGRWVLHEATDRTARWRAAGQAGFVPGENEPTIAVNISGRHLADNRILDDVADALAASGLPPTLLVVEITETVLTDDPRAREHLRLLRERGVQVAIDDFGTGFTSISALSGTPADILKIDRSFIDSDDIGHHQLATLITRAAQTFQLRVIAEGIETQDQLARVRADGCEEAQGYLFSRPLTPEAAEILPRQLIPPRATGIPAQPGHPSRSLT</sequence>
<evidence type="ECO:0000256" key="3">
    <source>
        <dbReference type="SAM" id="MobiDB-lite"/>
    </source>
</evidence>
<keyword evidence="2 4" id="KW-1133">Transmembrane helix</keyword>
<organism evidence="8 9">
    <name type="scientific">Kineosporia mesophila</name>
    <dbReference type="NCBI Taxonomy" id="566012"/>
    <lineage>
        <taxon>Bacteria</taxon>
        <taxon>Bacillati</taxon>
        <taxon>Actinomycetota</taxon>
        <taxon>Actinomycetes</taxon>
        <taxon>Kineosporiales</taxon>
        <taxon>Kineosporiaceae</taxon>
        <taxon>Kineosporia</taxon>
    </lineage>
</organism>
<accession>A0ABP6Z7P9</accession>
<dbReference type="Gene3D" id="6.10.340.10">
    <property type="match status" value="1"/>
</dbReference>
<proteinExistence type="predicted"/>
<dbReference type="Pfam" id="PF00990">
    <property type="entry name" value="GGDEF"/>
    <property type="match status" value="1"/>
</dbReference>
<keyword evidence="4" id="KW-0472">Membrane</keyword>
<dbReference type="Gene3D" id="3.20.20.450">
    <property type="entry name" value="EAL domain"/>
    <property type="match status" value="1"/>
</dbReference>
<evidence type="ECO:0000259" key="6">
    <source>
        <dbReference type="PROSITE" id="PS50885"/>
    </source>
</evidence>
<dbReference type="CDD" id="cd01949">
    <property type="entry name" value="GGDEF"/>
    <property type="match status" value="1"/>
</dbReference>
<dbReference type="InterPro" id="IPR001633">
    <property type="entry name" value="EAL_dom"/>
</dbReference>
<dbReference type="PROSITE" id="PS50885">
    <property type="entry name" value="HAMP"/>
    <property type="match status" value="1"/>
</dbReference>
<name>A0ABP6Z7P9_9ACTN</name>
<evidence type="ECO:0000256" key="2">
    <source>
        <dbReference type="ARBA" id="ARBA00022989"/>
    </source>
</evidence>
<feature type="domain" description="GGDEF" evidence="7">
    <location>
        <begin position="495"/>
        <end position="632"/>
    </location>
</feature>
<evidence type="ECO:0000256" key="4">
    <source>
        <dbReference type="SAM" id="Phobius"/>
    </source>
</evidence>
<dbReference type="SMART" id="SM00267">
    <property type="entry name" value="GGDEF"/>
    <property type="match status" value="1"/>
</dbReference>
<reference evidence="9" key="1">
    <citation type="journal article" date="2019" name="Int. J. Syst. Evol. Microbiol.">
        <title>The Global Catalogue of Microorganisms (GCM) 10K type strain sequencing project: providing services to taxonomists for standard genome sequencing and annotation.</title>
        <authorList>
            <consortium name="The Broad Institute Genomics Platform"/>
            <consortium name="The Broad Institute Genome Sequencing Center for Infectious Disease"/>
            <person name="Wu L."/>
            <person name="Ma J."/>
        </authorList>
    </citation>
    <scope>NUCLEOTIDE SEQUENCE [LARGE SCALE GENOMIC DNA]</scope>
    <source>
        <strain evidence="9">JCM 16902</strain>
    </source>
</reference>
<dbReference type="Proteomes" id="UP001501074">
    <property type="component" value="Unassembled WGS sequence"/>
</dbReference>
<feature type="transmembrane region" description="Helical" evidence="4">
    <location>
        <begin position="20"/>
        <end position="46"/>
    </location>
</feature>
<dbReference type="CDD" id="cd01948">
    <property type="entry name" value="EAL"/>
    <property type="match status" value="1"/>
</dbReference>
<dbReference type="InterPro" id="IPR000160">
    <property type="entry name" value="GGDEF_dom"/>
</dbReference>
<dbReference type="SUPFAM" id="SSF141868">
    <property type="entry name" value="EAL domain-like"/>
    <property type="match status" value="1"/>
</dbReference>
<dbReference type="PROSITE" id="PS50887">
    <property type="entry name" value="GGDEF"/>
    <property type="match status" value="1"/>
</dbReference>
<dbReference type="InterPro" id="IPR043128">
    <property type="entry name" value="Rev_trsase/Diguanyl_cyclase"/>
</dbReference>
<keyword evidence="1 4" id="KW-0812">Transmembrane</keyword>
<dbReference type="Gene3D" id="3.30.70.270">
    <property type="match status" value="1"/>
</dbReference>
<evidence type="ECO:0000256" key="1">
    <source>
        <dbReference type="ARBA" id="ARBA00022692"/>
    </source>
</evidence>
<feature type="domain" description="HAMP" evidence="6">
    <location>
        <begin position="359"/>
        <end position="410"/>
    </location>
</feature>
<dbReference type="PANTHER" id="PTHR44757:SF2">
    <property type="entry name" value="BIOFILM ARCHITECTURE MAINTENANCE PROTEIN MBAA"/>
    <property type="match status" value="1"/>
</dbReference>
<dbReference type="EMBL" id="BAAAZO010000002">
    <property type="protein sequence ID" value="GAA3600982.1"/>
    <property type="molecule type" value="Genomic_DNA"/>
</dbReference>
<comment type="caution">
    <text evidence="8">The sequence shown here is derived from an EMBL/GenBank/DDBJ whole genome shotgun (WGS) entry which is preliminary data.</text>
</comment>
<keyword evidence="9" id="KW-1185">Reference proteome</keyword>
<dbReference type="NCBIfam" id="TIGR00254">
    <property type="entry name" value="GGDEF"/>
    <property type="match status" value="1"/>
</dbReference>
<evidence type="ECO:0000259" key="5">
    <source>
        <dbReference type="PROSITE" id="PS50883"/>
    </source>
</evidence>
<dbReference type="SUPFAM" id="SSF55073">
    <property type="entry name" value="Nucleotide cyclase"/>
    <property type="match status" value="1"/>
</dbReference>
<evidence type="ECO:0000313" key="9">
    <source>
        <dbReference type="Proteomes" id="UP001501074"/>
    </source>
</evidence>
<dbReference type="PANTHER" id="PTHR44757">
    <property type="entry name" value="DIGUANYLATE CYCLASE DGCP"/>
    <property type="match status" value="1"/>
</dbReference>
<feature type="domain" description="EAL" evidence="5">
    <location>
        <begin position="641"/>
        <end position="899"/>
    </location>
</feature>
<feature type="region of interest" description="Disordered" evidence="3">
    <location>
        <begin position="898"/>
        <end position="918"/>
    </location>
</feature>
<dbReference type="PROSITE" id="PS50883">
    <property type="entry name" value="EAL"/>
    <property type="match status" value="1"/>
</dbReference>
<dbReference type="InterPro" id="IPR029787">
    <property type="entry name" value="Nucleotide_cyclase"/>
</dbReference>
<evidence type="ECO:0008006" key="10">
    <source>
        <dbReference type="Google" id="ProtNLM"/>
    </source>
</evidence>
<protein>
    <recommendedName>
        <fullName evidence="10">Diguanylate cyclase (GGDEF)-like protein</fullName>
    </recommendedName>
</protein>
<dbReference type="SMART" id="SM00052">
    <property type="entry name" value="EAL"/>
    <property type="match status" value="1"/>
</dbReference>
<dbReference type="InterPro" id="IPR052155">
    <property type="entry name" value="Biofilm_reg_signaling"/>
</dbReference>
<evidence type="ECO:0000259" key="7">
    <source>
        <dbReference type="PROSITE" id="PS50887"/>
    </source>
</evidence>
<gene>
    <name evidence="8" type="ORF">GCM10022223_15820</name>
</gene>
<dbReference type="Pfam" id="PF00563">
    <property type="entry name" value="EAL"/>
    <property type="match status" value="1"/>
</dbReference>
<dbReference type="InterPro" id="IPR003660">
    <property type="entry name" value="HAMP_dom"/>
</dbReference>
<dbReference type="InterPro" id="IPR035919">
    <property type="entry name" value="EAL_sf"/>
</dbReference>